<sequence>MKKINEKINKKELIKQISEAEDVTVKETESFYNLFEEILFDTIINYKEVILGTSLGKFVVQDIPPKTRPKMKAIKLKNDQMTFKSTGKMITYPASKKVNFKFSNTLKQAIKK</sequence>
<dbReference type="GO" id="GO:0003677">
    <property type="term" value="F:DNA binding"/>
    <property type="evidence" value="ECO:0007669"/>
    <property type="project" value="UniProtKB-KW"/>
</dbReference>
<keyword evidence="2" id="KW-0238">DNA-binding</keyword>
<evidence type="ECO:0000313" key="2">
    <source>
        <dbReference type="EMBL" id="WYY26295.1"/>
    </source>
</evidence>
<dbReference type="SMART" id="SM00411">
    <property type="entry name" value="BHL"/>
    <property type="match status" value="1"/>
</dbReference>
<dbReference type="EMBL" id="CP146843">
    <property type="protein sequence ID" value="WYY26295.1"/>
    <property type="molecule type" value="Genomic_DNA"/>
</dbReference>
<evidence type="ECO:0000313" key="3">
    <source>
        <dbReference type="Proteomes" id="UP001484199"/>
    </source>
</evidence>
<name>A0ABZ2UD77_ASHYP</name>
<proteinExistence type="inferred from homology"/>
<dbReference type="RefSeq" id="WP_341266704.1">
    <property type="nucleotide sequence ID" value="NZ_CP146843.1"/>
</dbReference>
<organism evidence="2 3">
    <name type="scientific">Ash yellows phytoplasma</name>
    <dbReference type="NCBI Taxonomy" id="35780"/>
    <lineage>
        <taxon>Bacteria</taxon>
        <taxon>Bacillati</taxon>
        <taxon>Mycoplasmatota</taxon>
        <taxon>Mollicutes</taxon>
        <taxon>Acholeplasmatales</taxon>
        <taxon>Acholeplasmataceae</taxon>
        <taxon>Candidatus Phytoplasma</taxon>
        <taxon>16SrVII (Ash yellows group)</taxon>
    </lineage>
</organism>
<dbReference type="Proteomes" id="UP001484199">
    <property type="component" value="Chromosome"/>
</dbReference>
<dbReference type="Gene3D" id="4.10.520.10">
    <property type="entry name" value="IHF-like DNA-binding proteins"/>
    <property type="match status" value="1"/>
</dbReference>
<comment type="similarity">
    <text evidence="1">Belongs to the bacterial histone-like protein family.</text>
</comment>
<keyword evidence="3" id="KW-1185">Reference proteome</keyword>
<gene>
    <name evidence="2" type="ORF">AshY1_01530</name>
</gene>
<dbReference type="InterPro" id="IPR010992">
    <property type="entry name" value="IHF-like_DNA-bd_dom_sf"/>
</dbReference>
<accession>A0ABZ2UD77</accession>
<dbReference type="Pfam" id="PF00216">
    <property type="entry name" value="Bac_DNA_binding"/>
    <property type="match status" value="1"/>
</dbReference>
<dbReference type="SUPFAM" id="SSF47729">
    <property type="entry name" value="IHF-like DNA-binding proteins"/>
    <property type="match status" value="1"/>
</dbReference>
<reference evidence="2" key="1">
    <citation type="submission" date="2024-03" db="EMBL/GenBank/DDBJ databases">
        <title>The Complete Genome of 'Candidatus Phytoplasma fraxini' AshY1 from the Ash Yellows Group.</title>
        <authorList>
            <person name="Boehm J.W."/>
            <person name="Huettel B."/>
            <person name="Schneider B."/>
            <person name="Kube M."/>
        </authorList>
    </citation>
    <scope>NUCLEOTIDE SEQUENCE [LARGE SCALE GENOMIC DNA]</scope>
    <source>
        <strain evidence="2">AshY1</strain>
    </source>
</reference>
<evidence type="ECO:0000256" key="1">
    <source>
        <dbReference type="RuleBase" id="RU003939"/>
    </source>
</evidence>
<protein>
    <submittedName>
        <fullName evidence="2">DNA-binding protein HU</fullName>
    </submittedName>
</protein>
<dbReference type="InterPro" id="IPR000119">
    <property type="entry name" value="Hist_DNA-bd"/>
</dbReference>